<evidence type="ECO:0000313" key="12">
    <source>
        <dbReference type="Proteomes" id="UP001217417"/>
    </source>
</evidence>
<keyword evidence="4 10" id="KW-0812">Transmembrane</keyword>
<evidence type="ECO:0000256" key="2">
    <source>
        <dbReference type="ARBA" id="ARBA00008807"/>
    </source>
</evidence>
<evidence type="ECO:0000256" key="4">
    <source>
        <dbReference type="ARBA" id="ARBA00022692"/>
    </source>
</evidence>
<evidence type="ECO:0000256" key="6">
    <source>
        <dbReference type="ARBA" id="ARBA00022927"/>
    </source>
</evidence>
<keyword evidence="12" id="KW-1185">Reference proteome</keyword>
<dbReference type="GO" id="GO:0035673">
    <property type="term" value="F:oligopeptide transmembrane transporter activity"/>
    <property type="evidence" value="ECO:0007669"/>
    <property type="project" value="InterPro"/>
</dbReference>
<organism evidence="11 12">
    <name type="scientific">Lipomyces tetrasporus</name>
    <dbReference type="NCBI Taxonomy" id="54092"/>
    <lineage>
        <taxon>Eukaryota</taxon>
        <taxon>Fungi</taxon>
        <taxon>Dikarya</taxon>
        <taxon>Ascomycota</taxon>
        <taxon>Saccharomycotina</taxon>
        <taxon>Lipomycetes</taxon>
        <taxon>Lipomycetales</taxon>
        <taxon>Lipomycetaceae</taxon>
        <taxon>Lipomyces</taxon>
    </lineage>
</organism>
<dbReference type="AlphaFoldDB" id="A0AAD7QNR9"/>
<evidence type="ECO:0000256" key="5">
    <source>
        <dbReference type="ARBA" id="ARBA00022856"/>
    </source>
</evidence>
<evidence type="ECO:0000313" key="11">
    <source>
        <dbReference type="EMBL" id="KAJ8097172.1"/>
    </source>
</evidence>
<comment type="caution">
    <text evidence="11">The sequence shown here is derived from an EMBL/GenBank/DDBJ whole genome shotgun (WGS) entry which is preliminary data.</text>
</comment>
<keyword evidence="7 10" id="KW-1133">Transmembrane helix</keyword>
<dbReference type="Pfam" id="PF03169">
    <property type="entry name" value="OPT"/>
    <property type="match status" value="1"/>
</dbReference>
<dbReference type="GO" id="GO:0015031">
    <property type="term" value="P:protein transport"/>
    <property type="evidence" value="ECO:0007669"/>
    <property type="project" value="UniProtKB-KW"/>
</dbReference>
<evidence type="ECO:0000256" key="7">
    <source>
        <dbReference type="ARBA" id="ARBA00022989"/>
    </source>
</evidence>
<comment type="similarity">
    <text evidence="2">Belongs to the oligopeptide OPT transporter family.</text>
</comment>
<evidence type="ECO:0000256" key="1">
    <source>
        <dbReference type="ARBA" id="ARBA00004141"/>
    </source>
</evidence>
<dbReference type="InterPro" id="IPR004813">
    <property type="entry name" value="OPT"/>
</dbReference>
<keyword evidence="6" id="KW-0653">Protein transport</keyword>
<feature type="region of interest" description="Disordered" evidence="9">
    <location>
        <begin position="27"/>
        <end position="48"/>
    </location>
</feature>
<sequence>MAIDDVEKRAPLSLSTVAVRDFDSLSNSNSGSIDGTEKKDSGNVSSQYLHDREPKKNINGWTISKYRFFFITLVSSFLYFFIPNYLFTALSTFNWPTWIAPHNKHVAFIMGSRIAGIIMLIMFYKNYMCSAYIPPNTADVFDRYGEEYNVSKVLSNNRLDVDLYKAYSPPYISAGNLMSMAVSYMIYTFASVYILLSEWRIIKEAVVGFYTNLRDRQMANYDRYNDPISVMMRSYPEVPDWWF</sequence>
<dbReference type="InterPro" id="IPR004648">
    <property type="entry name" value="Oligpept_transpt"/>
</dbReference>
<keyword evidence="3" id="KW-0813">Transport</keyword>
<keyword evidence="8 10" id="KW-0472">Membrane</keyword>
<protein>
    <submittedName>
        <fullName evidence="11">Uncharacterized protein</fullName>
    </submittedName>
</protein>
<reference evidence="11" key="1">
    <citation type="submission" date="2023-03" db="EMBL/GenBank/DDBJ databases">
        <title>Near-Complete genome sequence of Lipomyces tetrasporous NRRL Y-64009, an oleaginous yeast capable of growing on lignocellulosic hydrolysates.</title>
        <authorList>
            <consortium name="Lawrence Berkeley National Laboratory"/>
            <person name="Jagtap S.S."/>
            <person name="Liu J.-J."/>
            <person name="Walukiewicz H.E."/>
            <person name="Pangilinan J."/>
            <person name="Lipzen A."/>
            <person name="Ahrendt S."/>
            <person name="Koriabine M."/>
            <person name="Cobaugh K."/>
            <person name="Salamov A."/>
            <person name="Yoshinaga Y."/>
            <person name="Ng V."/>
            <person name="Daum C."/>
            <person name="Grigoriev I.V."/>
            <person name="Slininger P.J."/>
            <person name="Dien B.S."/>
            <person name="Jin Y.-S."/>
            <person name="Rao C.V."/>
        </authorList>
    </citation>
    <scope>NUCLEOTIDE SEQUENCE</scope>
    <source>
        <strain evidence="11">NRRL Y-64009</strain>
    </source>
</reference>
<feature type="transmembrane region" description="Helical" evidence="10">
    <location>
        <begin position="177"/>
        <end position="196"/>
    </location>
</feature>
<dbReference type="GO" id="GO:0016020">
    <property type="term" value="C:membrane"/>
    <property type="evidence" value="ECO:0007669"/>
    <property type="project" value="UniProtKB-SubCell"/>
</dbReference>
<name>A0AAD7QNR9_9ASCO</name>
<dbReference type="Proteomes" id="UP001217417">
    <property type="component" value="Unassembled WGS sequence"/>
</dbReference>
<feature type="transmembrane region" description="Helical" evidence="10">
    <location>
        <begin position="66"/>
        <end position="86"/>
    </location>
</feature>
<accession>A0AAD7QNR9</accession>
<dbReference type="RefSeq" id="XP_056040622.1">
    <property type="nucleotide sequence ID" value="XM_056190228.1"/>
</dbReference>
<proteinExistence type="inferred from homology"/>
<dbReference type="GeneID" id="80885394"/>
<evidence type="ECO:0000256" key="8">
    <source>
        <dbReference type="ARBA" id="ARBA00023136"/>
    </source>
</evidence>
<dbReference type="EMBL" id="JARPMG010000012">
    <property type="protein sequence ID" value="KAJ8097172.1"/>
    <property type="molecule type" value="Genomic_DNA"/>
</dbReference>
<dbReference type="PANTHER" id="PTHR22601">
    <property type="entry name" value="ISP4 LIKE PROTEIN"/>
    <property type="match status" value="1"/>
</dbReference>
<evidence type="ECO:0000256" key="3">
    <source>
        <dbReference type="ARBA" id="ARBA00022448"/>
    </source>
</evidence>
<comment type="subcellular location">
    <subcellularLocation>
        <location evidence="1">Membrane</location>
        <topology evidence="1">Multi-pass membrane protein</topology>
    </subcellularLocation>
</comment>
<keyword evidence="5" id="KW-0571">Peptide transport</keyword>
<feature type="transmembrane region" description="Helical" evidence="10">
    <location>
        <begin position="106"/>
        <end position="124"/>
    </location>
</feature>
<gene>
    <name evidence="11" type="ORF">POJ06DRAFT_286599</name>
</gene>
<evidence type="ECO:0000256" key="10">
    <source>
        <dbReference type="SAM" id="Phobius"/>
    </source>
</evidence>
<evidence type="ECO:0000256" key="9">
    <source>
        <dbReference type="SAM" id="MobiDB-lite"/>
    </source>
</evidence>